<evidence type="ECO:0000256" key="3">
    <source>
        <dbReference type="SAM" id="Phobius"/>
    </source>
</evidence>
<dbReference type="PANTHER" id="PTHR22765">
    <property type="entry name" value="RING FINGER AND PROTEASE ASSOCIATED DOMAIN-CONTAINING"/>
    <property type="match status" value="1"/>
</dbReference>
<dbReference type="InterPro" id="IPR051826">
    <property type="entry name" value="E3_ubiquitin-ligase_domain"/>
</dbReference>
<evidence type="ECO:0000256" key="1">
    <source>
        <dbReference type="PROSITE-ProRule" id="PRU00175"/>
    </source>
</evidence>
<dbReference type="EMBL" id="JAUEPO010000001">
    <property type="protein sequence ID" value="KAK3336471.1"/>
    <property type="molecule type" value="Genomic_DNA"/>
</dbReference>
<dbReference type="Proteomes" id="UP001286456">
    <property type="component" value="Unassembled WGS sequence"/>
</dbReference>
<dbReference type="SMART" id="SM00184">
    <property type="entry name" value="RING"/>
    <property type="match status" value="1"/>
</dbReference>
<evidence type="ECO:0000313" key="6">
    <source>
        <dbReference type="Proteomes" id="UP001286456"/>
    </source>
</evidence>
<dbReference type="SUPFAM" id="SSF57850">
    <property type="entry name" value="RING/U-box"/>
    <property type="match status" value="1"/>
</dbReference>
<dbReference type="GO" id="GO:0006511">
    <property type="term" value="P:ubiquitin-dependent protein catabolic process"/>
    <property type="evidence" value="ECO:0007669"/>
    <property type="project" value="TreeGrafter"/>
</dbReference>
<feature type="domain" description="RING-type" evidence="4">
    <location>
        <begin position="369"/>
        <end position="412"/>
    </location>
</feature>
<accession>A0AAE0J5A5</accession>
<keyword evidence="6" id="KW-1185">Reference proteome</keyword>
<keyword evidence="1" id="KW-0863">Zinc-finger</keyword>
<dbReference type="GO" id="GO:0061630">
    <property type="term" value="F:ubiquitin protein ligase activity"/>
    <property type="evidence" value="ECO:0007669"/>
    <property type="project" value="TreeGrafter"/>
</dbReference>
<dbReference type="PROSITE" id="PS50089">
    <property type="entry name" value="ZF_RING_2"/>
    <property type="match status" value="1"/>
</dbReference>
<name>A0AAE0J5A5_9PEZI</name>
<reference evidence="5" key="2">
    <citation type="submission" date="2023-06" db="EMBL/GenBank/DDBJ databases">
        <authorList>
            <consortium name="Lawrence Berkeley National Laboratory"/>
            <person name="Haridas S."/>
            <person name="Hensen N."/>
            <person name="Bonometti L."/>
            <person name="Westerberg I."/>
            <person name="Brannstrom I.O."/>
            <person name="Guillou S."/>
            <person name="Cros-Aarteil S."/>
            <person name="Calhoun S."/>
            <person name="Kuo A."/>
            <person name="Mondo S."/>
            <person name="Pangilinan J."/>
            <person name="Riley R."/>
            <person name="Labutti K."/>
            <person name="Andreopoulos B."/>
            <person name="Lipzen A."/>
            <person name="Chen C."/>
            <person name="Yanf M."/>
            <person name="Daum C."/>
            <person name="Ng V."/>
            <person name="Clum A."/>
            <person name="Steindorff A."/>
            <person name="Ohm R."/>
            <person name="Martin F."/>
            <person name="Silar P."/>
            <person name="Natvig D."/>
            <person name="Lalanne C."/>
            <person name="Gautier V."/>
            <person name="Ament-Velasquez S.L."/>
            <person name="Kruys A."/>
            <person name="Hutchinson M.I."/>
            <person name="Powell A.J."/>
            <person name="Barry K."/>
            <person name="Miller A.N."/>
            <person name="Grigoriev I.V."/>
            <person name="Debuchy R."/>
            <person name="Gladieux P."/>
            <person name="Thoren M.H."/>
            <person name="Johannesson H."/>
        </authorList>
    </citation>
    <scope>NUCLEOTIDE SEQUENCE</scope>
    <source>
        <strain evidence="5">SMH4131-1</strain>
    </source>
</reference>
<dbReference type="InterPro" id="IPR013083">
    <property type="entry name" value="Znf_RING/FYVE/PHD"/>
</dbReference>
<feature type="region of interest" description="Disordered" evidence="2">
    <location>
        <begin position="306"/>
        <end position="333"/>
    </location>
</feature>
<reference evidence="5" key="1">
    <citation type="journal article" date="2023" name="Mol. Phylogenet. Evol.">
        <title>Genome-scale phylogeny and comparative genomics of the fungal order Sordariales.</title>
        <authorList>
            <person name="Hensen N."/>
            <person name="Bonometti L."/>
            <person name="Westerberg I."/>
            <person name="Brannstrom I.O."/>
            <person name="Guillou S."/>
            <person name="Cros-Aarteil S."/>
            <person name="Calhoun S."/>
            <person name="Haridas S."/>
            <person name="Kuo A."/>
            <person name="Mondo S."/>
            <person name="Pangilinan J."/>
            <person name="Riley R."/>
            <person name="LaButti K."/>
            <person name="Andreopoulos B."/>
            <person name="Lipzen A."/>
            <person name="Chen C."/>
            <person name="Yan M."/>
            <person name="Daum C."/>
            <person name="Ng V."/>
            <person name="Clum A."/>
            <person name="Steindorff A."/>
            <person name="Ohm R.A."/>
            <person name="Martin F."/>
            <person name="Silar P."/>
            <person name="Natvig D.O."/>
            <person name="Lalanne C."/>
            <person name="Gautier V."/>
            <person name="Ament-Velasquez S.L."/>
            <person name="Kruys A."/>
            <person name="Hutchinson M.I."/>
            <person name="Powell A.J."/>
            <person name="Barry K."/>
            <person name="Miller A.N."/>
            <person name="Grigoriev I.V."/>
            <person name="Debuchy R."/>
            <person name="Gladieux P."/>
            <person name="Hiltunen Thoren M."/>
            <person name="Johannesson H."/>
        </authorList>
    </citation>
    <scope>NUCLEOTIDE SEQUENCE</scope>
    <source>
        <strain evidence="5">SMH4131-1</strain>
    </source>
</reference>
<feature type="transmembrane region" description="Helical" evidence="3">
    <location>
        <begin position="230"/>
        <end position="255"/>
    </location>
</feature>
<dbReference type="PANTHER" id="PTHR22765:SF413">
    <property type="entry name" value="FINGER DOMAIN PROTEIN, PUTATIVE (AFU_ORTHOLOGUE AFUA_1G04600)-RELATED"/>
    <property type="match status" value="1"/>
</dbReference>
<evidence type="ECO:0000313" key="5">
    <source>
        <dbReference type="EMBL" id="KAK3336471.1"/>
    </source>
</evidence>
<keyword evidence="3" id="KW-0812">Transmembrane</keyword>
<protein>
    <recommendedName>
        <fullName evidence="4">RING-type domain-containing protein</fullName>
    </recommendedName>
</protein>
<dbReference type="GO" id="GO:0008270">
    <property type="term" value="F:zinc ion binding"/>
    <property type="evidence" value="ECO:0007669"/>
    <property type="project" value="UniProtKB-KW"/>
</dbReference>
<dbReference type="Gene3D" id="3.30.40.10">
    <property type="entry name" value="Zinc/RING finger domain, C3HC4 (zinc finger)"/>
    <property type="match status" value="1"/>
</dbReference>
<dbReference type="AlphaFoldDB" id="A0AAE0J5A5"/>
<feature type="region of interest" description="Disordered" evidence="2">
    <location>
        <begin position="137"/>
        <end position="157"/>
    </location>
</feature>
<dbReference type="GO" id="GO:0005737">
    <property type="term" value="C:cytoplasm"/>
    <property type="evidence" value="ECO:0007669"/>
    <property type="project" value="TreeGrafter"/>
</dbReference>
<dbReference type="CDD" id="cd16473">
    <property type="entry name" value="RING-H2_RNF103"/>
    <property type="match status" value="1"/>
</dbReference>
<proteinExistence type="predicted"/>
<evidence type="ECO:0000256" key="2">
    <source>
        <dbReference type="SAM" id="MobiDB-lite"/>
    </source>
</evidence>
<evidence type="ECO:0000259" key="4">
    <source>
        <dbReference type="PROSITE" id="PS50089"/>
    </source>
</evidence>
<dbReference type="Pfam" id="PF13639">
    <property type="entry name" value="zf-RING_2"/>
    <property type="match status" value="1"/>
</dbReference>
<dbReference type="InterPro" id="IPR001841">
    <property type="entry name" value="Znf_RING"/>
</dbReference>
<gene>
    <name evidence="5" type="ORF">B0T19DRAFT_39880</name>
</gene>
<comment type="caution">
    <text evidence="5">The sequence shown here is derived from an EMBL/GenBank/DDBJ whole genome shotgun (WGS) entry which is preliminary data.</text>
</comment>
<keyword evidence="3" id="KW-0472">Membrane</keyword>
<sequence>MSMSVDEIRNVILLFSNPAWKASGTVSNTVIRNITALSSRLTYSARITENITVLTSKYAGTANGVIQGLLYIPDLPADDPCVNQTAPYVPASAARQADLPPSNYNLIAIAPWISVECTKSYLASAHTDPIRGLIFFRPSDDGSDGPPPADSSLWDLDDGDRWRTQSGYPIYAVSGQTGEQMMYHLSLYSGSVPAVPFGENLTALYNLDPYDYVRVWTELSVSTSSSLSTIWVYILIVAGVLLSVISLTSFSMHFVQARRRASLRRRVIAGEVNLEAMGIKRLTVPIEHIQSFPLFTYLYDPSDGSPPVSPTSISPPRSPRPAKLARSSRGRSDSLVTTTLTARVVSISEKGLDSPFAASTVATDYQPTCAICLEHFQNRVTIIRELPCGHIFHVACIDEFLSENSSLCPLCKACMLPKGYCPNITNPMARREYALRRLRDVSAFDELEDNNLGHNKIFTWGAWAKRRIFGIDTAHTLSTPAQLESQRVKKQHLRLSHHAQSEDSQLSAGELARRRMRELAGSISEDGESQVKRWRKMRDKVFPGF</sequence>
<keyword evidence="1" id="KW-0479">Metal-binding</keyword>
<keyword evidence="1" id="KW-0862">Zinc</keyword>
<keyword evidence="3" id="KW-1133">Transmembrane helix</keyword>
<organism evidence="5 6">
    <name type="scientific">Cercophora scortea</name>
    <dbReference type="NCBI Taxonomy" id="314031"/>
    <lineage>
        <taxon>Eukaryota</taxon>
        <taxon>Fungi</taxon>
        <taxon>Dikarya</taxon>
        <taxon>Ascomycota</taxon>
        <taxon>Pezizomycotina</taxon>
        <taxon>Sordariomycetes</taxon>
        <taxon>Sordariomycetidae</taxon>
        <taxon>Sordariales</taxon>
        <taxon>Lasiosphaeriaceae</taxon>
        <taxon>Cercophora</taxon>
    </lineage>
</organism>